<comment type="function">
    <text evidence="11">Catalyzes the specific phosphorylation of the 3-hydroxyl group of shikimic acid using ATP as a cosubstrate.</text>
</comment>
<keyword evidence="7 11" id="KW-0418">Kinase</keyword>
<dbReference type="PRINTS" id="PR01100">
    <property type="entry name" value="SHIKIMTKNASE"/>
</dbReference>
<proteinExistence type="inferred from homology"/>
<dbReference type="PATRIC" id="fig|755172.3.peg.1179"/>
<feature type="binding site" evidence="11">
    <location>
        <position position="128"/>
    </location>
    <ligand>
        <name>substrate</name>
    </ligand>
</feature>
<gene>
    <name evidence="11" type="primary">aroK</name>
    <name evidence="12" type="ORF">HMPREF1863_01217</name>
</gene>
<dbReference type="STRING" id="755172.HMPREF1863_01217"/>
<feature type="binding site" evidence="11">
    <location>
        <position position="15"/>
    </location>
    <ligand>
        <name>Mg(2+)</name>
        <dbReference type="ChEBI" id="CHEBI:18420"/>
    </ligand>
</feature>
<evidence type="ECO:0000256" key="2">
    <source>
        <dbReference type="ARBA" id="ARBA00006997"/>
    </source>
</evidence>
<feature type="binding site" evidence="11">
    <location>
        <position position="111"/>
    </location>
    <ligand>
        <name>ATP</name>
        <dbReference type="ChEBI" id="CHEBI:30616"/>
    </ligand>
</feature>
<dbReference type="Gene3D" id="3.40.50.300">
    <property type="entry name" value="P-loop containing nucleotide triphosphate hydrolases"/>
    <property type="match status" value="1"/>
</dbReference>
<keyword evidence="11" id="KW-0479">Metal-binding</keyword>
<evidence type="ECO:0000256" key="8">
    <source>
        <dbReference type="ARBA" id="ARBA00022840"/>
    </source>
</evidence>
<dbReference type="UniPathway" id="UPA00053">
    <property type="reaction ID" value="UER00088"/>
</dbReference>
<evidence type="ECO:0000313" key="13">
    <source>
        <dbReference type="Proteomes" id="UP000070442"/>
    </source>
</evidence>
<name>A0A134ADY6_9FIRM</name>
<dbReference type="SUPFAM" id="SSF52540">
    <property type="entry name" value="P-loop containing nucleoside triphosphate hydrolases"/>
    <property type="match status" value="1"/>
</dbReference>
<dbReference type="GO" id="GO:0004765">
    <property type="term" value="F:shikimate kinase activity"/>
    <property type="evidence" value="ECO:0007669"/>
    <property type="project" value="UniProtKB-UniRule"/>
</dbReference>
<dbReference type="InterPro" id="IPR023000">
    <property type="entry name" value="Shikimate_kinase_CS"/>
</dbReference>
<keyword evidence="13" id="KW-1185">Reference proteome</keyword>
<dbReference type="InterPro" id="IPR031322">
    <property type="entry name" value="Shikimate/glucono_kinase"/>
</dbReference>
<reference evidence="13" key="1">
    <citation type="submission" date="2016-01" db="EMBL/GenBank/DDBJ databases">
        <authorList>
            <person name="Mitreva M."/>
            <person name="Pepin K.H."/>
            <person name="Mihindukulasuriya K.A."/>
            <person name="Fulton R."/>
            <person name="Fronick C."/>
            <person name="O'Laughlin M."/>
            <person name="Miner T."/>
            <person name="Herter B."/>
            <person name="Rosa B.A."/>
            <person name="Cordes M."/>
            <person name="Tomlinson C."/>
            <person name="Wollam A."/>
            <person name="Palsikar V.B."/>
            <person name="Mardis E.R."/>
            <person name="Wilson R.K."/>
        </authorList>
    </citation>
    <scope>NUCLEOTIDE SEQUENCE [LARGE SCALE GENOMIC DNA]</scope>
    <source>
        <strain evidence="13">DNF00729</strain>
    </source>
</reference>
<dbReference type="EC" id="2.7.1.71" evidence="3 11"/>
<dbReference type="GO" id="GO:0009423">
    <property type="term" value="P:chorismate biosynthetic process"/>
    <property type="evidence" value="ECO:0007669"/>
    <property type="project" value="UniProtKB-UniRule"/>
</dbReference>
<protein>
    <recommendedName>
        <fullName evidence="3 11">Shikimate kinase</fullName>
        <shortName evidence="11">SK</shortName>
        <ecNumber evidence="3 11">2.7.1.71</ecNumber>
    </recommendedName>
</protein>
<dbReference type="Proteomes" id="UP000070442">
    <property type="component" value="Unassembled WGS sequence"/>
</dbReference>
<evidence type="ECO:0000256" key="11">
    <source>
        <dbReference type="HAMAP-Rule" id="MF_00109"/>
    </source>
</evidence>
<dbReference type="InterPro" id="IPR027417">
    <property type="entry name" value="P-loop_NTPase"/>
</dbReference>
<comment type="cofactor">
    <cofactor evidence="11">
        <name>Mg(2+)</name>
        <dbReference type="ChEBI" id="CHEBI:18420"/>
    </cofactor>
    <text evidence="11">Binds 1 Mg(2+) ion per subunit.</text>
</comment>
<evidence type="ECO:0000256" key="1">
    <source>
        <dbReference type="ARBA" id="ARBA00004842"/>
    </source>
</evidence>
<dbReference type="PANTHER" id="PTHR21087">
    <property type="entry name" value="SHIKIMATE KINASE"/>
    <property type="match status" value="1"/>
</dbReference>
<dbReference type="GO" id="GO:0008652">
    <property type="term" value="P:amino acid biosynthetic process"/>
    <property type="evidence" value="ECO:0007669"/>
    <property type="project" value="UniProtKB-KW"/>
</dbReference>
<dbReference type="GO" id="GO:0005829">
    <property type="term" value="C:cytosol"/>
    <property type="evidence" value="ECO:0007669"/>
    <property type="project" value="TreeGrafter"/>
</dbReference>
<dbReference type="InterPro" id="IPR000623">
    <property type="entry name" value="Shikimate_kinase/TSH1"/>
</dbReference>
<evidence type="ECO:0000313" key="12">
    <source>
        <dbReference type="EMBL" id="KXB65932.1"/>
    </source>
</evidence>
<feature type="binding site" evidence="11">
    <location>
        <position position="56"/>
    </location>
    <ligand>
        <name>substrate</name>
    </ligand>
</feature>
<dbReference type="RefSeq" id="WP_068368356.1">
    <property type="nucleotide sequence ID" value="NZ_KQ960179.1"/>
</dbReference>
<keyword evidence="11" id="KW-0460">Magnesium</keyword>
<dbReference type="Pfam" id="PF01202">
    <property type="entry name" value="SKI"/>
    <property type="match status" value="1"/>
</dbReference>
<dbReference type="EMBL" id="LSDG01000037">
    <property type="protein sequence ID" value="KXB65932.1"/>
    <property type="molecule type" value="Genomic_DNA"/>
</dbReference>
<dbReference type="HAMAP" id="MF_00109">
    <property type="entry name" value="Shikimate_kinase"/>
    <property type="match status" value="1"/>
</dbReference>
<dbReference type="GO" id="GO:0000287">
    <property type="term" value="F:magnesium ion binding"/>
    <property type="evidence" value="ECO:0007669"/>
    <property type="project" value="UniProtKB-UniRule"/>
</dbReference>
<evidence type="ECO:0000256" key="9">
    <source>
        <dbReference type="ARBA" id="ARBA00023141"/>
    </source>
</evidence>
<evidence type="ECO:0000256" key="5">
    <source>
        <dbReference type="ARBA" id="ARBA00022679"/>
    </source>
</evidence>
<evidence type="ECO:0000256" key="10">
    <source>
        <dbReference type="ARBA" id="ARBA00048567"/>
    </source>
</evidence>
<dbReference type="PANTHER" id="PTHR21087:SF16">
    <property type="entry name" value="SHIKIMATE KINASE 1, CHLOROPLASTIC"/>
    <property type="match status" value="1"/>
</dbReference>
<comment type="catalytic activity">
    <reaction evidence="10 11">
        <text>shikimate + ATP = 3-phosphoshikimate + ADP + H(+)</text>
        <dbReference type="Rhea" id="RHEA:13121"/>
        <dbReference type="ChEBI" id="CHEBI:15378"/>
        <dbReference type="ChEBI" id="CHEBI:30616"/>
        <dbReference type="ChEBI" id="CHEBI:36208"/>
        <dbReference type="ChEBI" id="CHEBI:145989"/>
        <dbReference type="ChEBI" id="CHEBI:456216"/>
        <dbReference type="EC" id="2.7.1.71"/>
    </reaction>
</comment>
<keyword evidence="11" id="KW-0963">Cytoplasm</keyword>
<feature type="binding site" evidence="11">
    <location>
        <begin position="11"/>
        <end position="16"/>
    </location>
    <ligand>
        <name>ATP</name>
        <dbReference type="ChEBI" id="CHEBI:30616"/>
    </ligand>
</feature>
<comment type="subunit">
    <text evidence="11">Monomer.</text>
</comment>
<organism evidence="12 13">
    <name type="scientific">Aedoeadaptatus coxii</name>
    <dbReference type="NCBI Taxonomy" id="755172"/>
    <lineage>
        <taxon>Bacteria</taxon>
        <taxon>Bacillati</taxon>
        <taxon>Bacillota</taxon>
        <taxon>Tissierellia</taxon>
        <taxon>Tissierellales</taxon>
        <taxon>Peptoniphilaceae</taxon>
        <taxon>Aedoeadaptatus</taxon>
    </lineage>
</organism>
<dbReference type="CDD" id="cd00464">
    <property type="entry name" value="SK"/>
    <property type="match status" value="1"/>
</dbReference>
<dbReference type="OrthoDB" id="9792692at2"/>
<evidence type="ECO:0000256" key="6">
    <source>
        <dbReference type="ARBA" id="ARBA00022741"/>
    </source>
</evidence>
<dbReference type="GO" id="GO:0005524">
    <property type="term" value="F:ATP binding"/>
    <property type="evidence" value="ECO:0007669"/>
    <property type="project" value="UniProtKB-UniRule"/>
</dbReference>
<keyword evidence="4 11" id="KW-0028">Amino-acid biosynthesis</keyword>
<keyword evidence="6 11" id="KW-0547">Nucleotide-binding</keyword>
<comment type="subcellular location">
    <subcellularLocation>
        <location evidence="11">Cytoplasm</location>
    </subcellularLocation>
</comment>
<evidence type="ECO:0000256" key="3">
    <source>
        <dbReference type="ARBA" id="ARBA00012154"/>
    </source>
</evidence>
<evidence type="ECO:0000256" key="4">
    <source>
        <dbReference type="ARBA" id="ARBA00022605"/>
    </source>
</evidence>
<accession>A0A134ADY6</accession>
<comment type="caution">
    <text evidence="11">Lacks conserved residue(s) required for the propagation of feature annotation.</text>
</comment>
<dbReference type="PROSITE" id="PS01128">
    <property type="entry name" value="SHIKIMATE_KINASE"/>
    <property type="match status" value="1"/>
</dbReference>
<feature type="binding site" evidence="11">
    <location>
        <position position="33"/>
    </location>
    <ligand>
        <name>substrate</name>
    </ligand>
</feature>
<comment type="caution">
    <text evidence="12">The sequence shown here is derived from an EMBL/GenBank/DDBJ whole genome shotgun (WGS) entry which is preliminary data.</text>
</comment>
<keyword evidence="8 11" id="KW-0067">ATP-binding</keyword>
<evidence type="ECO:0000256" key="7">
    <source>
        <dbReference type="ARBA" id="ARBA00022777"/>
    </source>
</evidence>
<comment type="pathway">
    <text evidence="1 11">Metabolic intermediate biosynthesis; chorismate biosynthesis; chorismate from D-erythrose 4-phosphate and phosphoenolpyruvate: step 5/7.</text>
</comment>
<keyword evidence="5 11" id="KW-0808">Transferase</keyword>
<keyword evidence="9 11" id="KW-0057">Aromatic amino acid biosynthesis</keyword>
<dbReference type="AlphaFoldDB" id="A0A134ADY6"/>
<feature type="binding site" evidence="11">
    <location>
        <position position="78"/>
    </location>
    <ligand>
        <name>substrate</name>
    </ligand>
</feature>
<sequence length="159" mass="17357">MKNIVIIGMPGVGKTSVADAIGAITGQTVIDIDREIEKQHGPIPDIFREKGEPHFRAIEKQTVAQAAKTENTVIATGGGSVLDEDNIRALRASGTLYWIRRPLEELAQNGRPLSAGGMNALKTLWDERKELYAEAADSEIKNETIKGTAEEIIKKHGQR</sequence>
<dbReference type="GO" id="GO:0009073">
    <property type="term" value="P:aromatic amino acid family biosynthetic process"/>
    <property type="evidence" value="ECO:0007669"/>
    <property type="project" value="UniProtKB-KW"/>
</dbReference>
<comment type="similarity">
    <text evidence="2 11">Belongs to the shikimate kinase family.</text>
</comment>